<dbReference type="Gramene" id="evm.model.01.1878">
    <property type="protein sequence ID" value="cds.evm.model.01.1878"/>
    <property type="gene ID" value="evm.TU.01.1878"/>
</dbReference>
<evidence type="ECO:0000313" key="1">
    <source>
        <dbReference type="EnsemblPlants" id="cds.evm.model.01.1878"/>
    </source>
</evidence>
<organism evidence="1 2">
    <name type="scientific">Cannabis sativa</name>
    <name type="common">Hemp</name>
    <name type="synonym">Marijuana</name>
    <dbReference type="NCBI Taxonomy" id="3483"/>
    <lineage>
        <taxon>Eukaryota</taxon>
        <taxon>Viridiplantae</taxon>
        <taxon>Streptophyta</taxon>
        <taxon>Embryophyta</taxon>
        <taxon>Tracheophyta</taxon>
        <taxon>Spermatophyta</taxon>
        <taxon>Magnoliopsida</taxon>
        <taxon>eudicotyledons</taxon>
        <taxon>Gunneridae</taxon>
        <taxon>Pentapetalae</taxon>
        <taxon>rosids</taxon>
        <taxon>fabids</taxon>
        <taxon>Rosales</taxon>
        <taxon>Cannabaceae</taxon>
        <taxon>Cannabis</taxon>
    </lineage>
</organism>
<sequence>MNLLNQGSSSVTSYFTKLKTLWDLIQEHRPPPVSTCGAMKVIQQYQEEEKVLEFLVGLNESYSLARSQVLMQEPLPGINKAYASIIQEESQRGITSLQIESQKSSSKVVGEFAGGVRCQRSKLFCNHCGISGHTMSRCYEIHGYPPGHRLHDRFPSKNGESRTTQGKLAANMSETHNDNTEGSPRANQDPLAGLSLNQCQKIMAMIAQKFHIENTGPSTQPIVSNFSFTLPDGTKNKISCTGTIKVSPEIVLVNVLYVPNFKYSLLSVTTLMSSADCSFVFHDNSCIIQDTKKNKVIGKDLATLLVSKNFLLNKELRKVLPDLIAENEGGFVHGRYIAHDVLVCQDMVRLYGSQAA</sequence>
<evidence type="ECO:0008006" key="3">
    <source>
        <dbReference type="Google" id="ProtNLM"/>
    </source>
</evidence>
<dbReference type="AlphaFoldDB" id="A0A803NIV0"/>
<evidence type="ECO:0000313" key="2">
    <source>
        <dbReference type="Proteomes" id="UP000596661"/>
    </source>
</evidence>
<dbReference type="PANTHER" id="PTHR34222">
    <property type="entry name" value="GAG_PRE-INTEGRS DOMAIN-CONTAINING PROTEIN"/>
    <property type="match status" value="1"/>
</dbReference>
<dbReference type="PANTHER" id="PTHR34222:SF99">
    <property type="entry name" value="PROTEIN, PUTATIVE-RELATED"/>
    <property type="match status" value="1"/>
</dbReference>
<accession>A0A803NIV0</accession>
<dbReference type="OMA" id="YELANCK"/>
<dbReference type="EnsemblPlants" id="evm.model.01.1878">
    <property type="protein sequence ID" value="cds.evm.model.01.1878"/>
    <property type="gene ID" value="evm.TU.01.1878"/>
</dbReference>
<protein>
    <recommendedName>
        <fullName evidence="3">Retrotransposon gag domain-containing protein</fullName>
    </recommendedName>
</protein>
<name>A0A803NIV0_CANSA</name>
<keyword evidence="2" id="KW-1185">Reference proteome</keyword>
<proteinExistence type="predicted"/>
<reference evidence="1" key="1">
    <citation type="submission" date="2018-11" db="EMBL/GenBank/DDBJ databases">
        <authorList>
            <person name="Grassa J C."/>
        </authorList>
    </citation>
    <scope>NUCLEOTIDE SEQUENCE [LARGE SCALE GENOMIC DNA]</scope>
</reference>
<dbReference type="EMBL" id="UZAU01000053">
    <property type="status" value="NOT_ANNOTATED_CDS"/>
    <property type="molecule type" value="Genomic_DNA"/>
</dbReference>
<reference evidence="1" key="2">
    <citation type="submission" date="2021-03" db="UniProtKB">
        <authorList>
            <consortium name="EnsemblPlants"/>
        </authorList>
    </citation>
    <scope>IDENTIFICATION</scope>
</reference>
<dbReference type="Proteomes" id="UP000596661">
    <property type="component" value="Chromosome 1"/>
</dbReference>